<protein>
    <submittedName>
        <fullName evidence="2">Aspartate-semialdehyde dehydrogenase</fullName>
        <ecNumber evidence="2">1.2.1.11</ecNumber>
    </submittedName>
</protein>
<feature type="non-terminal residue" evidence="2">
    <location>
        <position position="110"/>
    </location>
</feature>
<dbReference type="EC" id="1.2.1.11" evidence="2"/>
<dbReference type="InterPro" id="IPR036291">
    <property type="entry name" value="NAD(P)-bd_dom_sf"/>
</dbReference>
<gene>
    <name evidence="2" type="ORF">MNBD_ACTINO01-1057</name>
</gene>
<dbReference type="GO" id="GO:0051287">
    <property type="term" value="F:NAD binding"/>
    <property type="evidence" value="ECO:0007669"/>
    <property type="project" value="InterPro"/>
</dbReference>
<feature type="domain" description="Semialdehyde dehydrogenase NAD-binding" evidence="1">
    <location>
        <begin position="8"/>
        <end position="110"/>
    </location>
</feature>
<evidence type="ECO:0000313" key="2">
    <source>
        <dbReference type="EMBL" id="VAV98698.1"/>
    </source>
</evidence>
<dbReference type="Gene3D" id="3.40.50.720">
    <property type="entry name" value="NAD(P)-binding Rossmann-like Domain"/>
    <property type="match status" value="1"/>
</dbReference>
<name>A0A3B0SDG2_9ZZZZ</name>
<reference evidence="2" key="1">
    <citation type="submission" date="2018-06" db="EMBL/GenBank/DDBJ databases">
        <authorList>
            <person name="Zhirakovskaya E."/>
        </authorList>
    </citation>
    <scope>NUCLEOTIDE SEQUENCE</scope>
</reference>
<accession>A0A3B0SDG2</accession>
<dbReference type="SUPFAM" id="SSF51735">
    <property type="entry name" value="NAD(P)-binding Rossmann-fold domains"/>
    <property type="match status" value="1"/>
</dbReference>
<dbReference type="InterPro" id="IPR000534">
    <property type="entry name" value="Semialdehyde_DH_NAD-bd"/>
</dbReference>
<organism evidence="2">
    <name type="scientific">hydrothermal vent metagenome</name>
    <dbReference type="NCBI Taxonomy" id="652676"/>
    <lineage>
        <taxon>unclassified sequences</taxon>
        <taxon>metagenomes</taxon>
        <taxon>ecological metagenomes</taxon>
    </lineage>
</organism>
<dbReference type="CDD" id="cd02316">
    <property type="entry name" value="VcASADH2_like_N"/>
    <property type="match status" value="1"/>
</dbReference>
<dbReference type="SMART" id="SM00859">
    <property type="entry name" value="Semialdhyde_dh"/>
    <property type="match status" value="1"/>
</dbReference>
<sequence>METYSRPRVAIVGATGAVGATMLSILEERNFPATDVRLMASPRSAGRIVGTRWGDVEVEDLETANPAGVDIALFSAGGARSKEYAPRFARAGATVIDNSSAFRMDDNVPL</sequence>
<dbReference type="AlphaFoldDB" id="A0A3B0SDG2"/>
<dbReference type="Pfam" id="PF01118">
    <property type="entry name" value="Semialdhyde_dh"/>
    <property type="match status" value="1"/>
</dbReference>
<keyword evidence="2" id="KW-0560">Oxidoreductase</keyword>
<dbReference type="PANTHER" id="PTHR46278">
    <property type="entry name" value="DEHYDROGENASE, PUTATIVE-RELATED"/>
    <property type="match status" value="1"/>
</dbReference>
<dbReference type="PANTHER" id="PTHR46278:SF2">
    <property type="entry name" value="ASPARTATE-SEMIALDEHYDE DEHYDROGENASE"/>
    <property type="match status" value="1"/>
</dbReference>
<dbReference type="GO" id="GO:0004073">
    <property type="term" value="F:aspartate-semialdehyde dehydrogenase activity"/>
    <property type="evidence" value="ECO:0007669"/>
    <property type="project" value="UniProtKB-EC"/>
</dbReference>
<evidence type="ECO:0000259" key="1">
    <source>
        <dbReference type="SMART" id="SM00859"/>
    </source>
</evidence>
<proteinExistence type="predicted"/>
<dbReference type="EMBL" id="UOEI01000239">
    <property type="protein sequence ID" value="VAV98698.1"/>
    <property type="molecule type" value="Genomic_DNA"/>
</dbReference>